<dbReference type="PANTHER" id="PTHR42793">
    <property type="entry name" value="COA BINDING DOMAIN CONTAINING PROTEIN"/>
    <property type="match status" value="1"/>
</dbReference>
<evidence type="ECO:0000313" key="2">
    <source>
        <dbReference type="Proteomes" id="UP001589627"/>
    </source>
</evidence>
<organism evidence="1 2">
    <name type="scientific">Actinoallomurus acaciae</name>
    <dbReference type="NCBI Taxonomy" id="502577"/>
    <lineage>
        <taxon>Bacteria</taxon>
        <taxon>Bacillati</taxon>
        <taxon>Actinomycetota</taxon>
        <taxon>Actinomycetes</taxon>
        <taxon>Streptosporangiales</taxon>
        <taxon>Thermomonosporaceae</taxon>
        <taxon>Actinoallomurus</taxon>
    </lineage>
</organism>
<dbReference type="SUPFAM" id="SSF56059">
    <property type="entry name" value="Glutathione synthetase ATP-binding domain-like"/>
    <property type="match status" value="1"/>
</dbReference>
<keyword evidence="1" id="KW-0436">Ligase</keyword>
<comment type="caution">
    <text evidence="1">The sequence shown here is derived from an EMBL/GenBank/DDBJ whole genome shotgun (WGS) entry which is preliminary data.</text>
</comment>
<proteinExistence type="predicted"/>
<dbReference type="InterPro" id="IPR013815">
    <property type="entry name" value="ATP_grasp_subdomain_1"/>
</dbReference>
<feature type="non-terminal residue" evidence="1">
    <location>
        <position position="1"/>
    </location>
</feature>
<dbReference type="Pfam" id="PF13549">
    <property type="entry name" value="ATP-grasp_5"/>
    <property type="match status" value="1"/>
</dbReference>
<dbReference type="Gene3D" id="3.30.1490.20">
    <property type="entry name" value="ATP-grasp fold, A domain"/>
    <property type="match status" value="1"/>
</dbReference>
<dbReference type="PANTHER" id="PTHR42793:SF1">
    <property type="entry name" value="PEPTIDYL-LYSINE N-ACETYLTRANSFERASE PATZ"/>
    <property type="match status" value="1"/>
</dbReference>
<dbReference type="Gene3D" id="3.30.470.20">
    <property type="entry name" value="ATP-grasp fold, B domain"/>
    <property type="match status" value="1"/>
</dbReference>
<keyword evidence="2" id="KW-1185">Reference proteome</keyword>
<name>A0ABV5YXH1_9ACTN</name>
<reference evidence="1 2" key="1">
    <citation type="submission" date="2024-09" db="EMBL/GenBank/DDBJ databases">
        <authorList>
            <person name="Sun Q."/>
            <person name="Mori K."/>
        </authorList>
    </citation>
    <scope>NUCLEOTIDE SEQUENCE [LARGE SCALE GENOMIC DNA]</scope>
    <source>
        <strain evidence="1 2">TBRC 0563</strain>
    </source>
</reference>
<dbReference type="RefSeq" id="WP_378212303.1">
    <property type="nucleotide sequence ID" value="NZ_JBHLZP010000664.1"/>
</dbReference>
<dbReference type="GO" id="GO:0016874">
    <property type="term" value="F:ligase activity"/>
    <property type="evidence" value="ECO:0007669"/>
    <property type="project" value="UniProtKB-KW"/>
</dbReference>
<dbReference type="EMBL" id="JBHLZP010000664">
    <property type="protein sequence ID" value="MFB9839221.1"/>
    <property type="molecule type" value="Genomic_DNA"/>
</dbReference>
<accession>A0ABV5YXH1</accession>
<evidence type="ECO:0000313" key="1">
    <source>
        <dbReference type="EMBL" id="MFB9839221.1"/>
    </source>
</evidence>
<sequence length="359" mass="38146">IDPAGRIVVVGPPGSSLEASGPTFVAADPEVDAVIAIVVPTAVSDLGSAITIGGAARPLAAVVLGQHETVCARPGPGGRRVPSYAFPEHAARAVARAWSYSRWLARPQGREPDLRDVAAPPVERIIRRVLAGSPAGDWLSPAECMDVLTAYGIPVIDWHWATSADDAVRAAAGLGDHAALKADVSGLVHKSDAGAVELDLRGERDVRQAYARFVDRFGDRLRGVLVQRMARRGVEALCGIVQEPLFGPLVVFGLGGVTTDVLGDHSARLTPLTDLDASDLIRAIRGAPLLLGHRGTPAVDTAALEDVLIRLSRLADDHPEIAEVDINPIIARPDGVTAVDARIHVLPRRRWDPHLRRLR</sequence>
<protein>
    <submittedName>
        <fullName evidence="1">Acetate--CoA ligase family protein</fullName>
    </submittedName>
</protein>
<dbReference type="Proteomes" id="UP001589627">
    <property type="component" value="Unassembled WGS sequence"/>
</dbReference>
<dbReference type="InterPro" id="IPR016102">
    <property type="entry name" value="Succinyl-CoA_synth-like"/>
</dbReference>
<gene>
    <name evidence="1" type="ORF">ACFFNX_44470</name>
</gene>
<dbReference type="Gene3D" id="3.40.50.261">
    <property type="entry name" value="Succinyl-CoA synthetase domains"/>
    <property type="match status" value="1"/>
</dbReference>